<evidence type="ECO:0008006" key="3">
    <source>
        <dbReference type="Google" id="ProtNLM"/>
    </source>
</evidence>
<organism evidence="1 2">
    <name type="scientific">Hibiscus trionum</name>
    <name type="common">Flower of an hour</name>
    <dbReference type="NCBI Taxonomy" id="183268"/>
    <lineage>
        <taxon>Eukaryota</taxon>
        <taxon>Viridiplantae</taxon>
        <taxon>Streptophyta</taxon>
        <taxon>Embryophyta</taxon>
        <taxon>Tracheophyta</taxon>
        <taxon>Spermatophyta</taxon>
        <taxon>Magnoliopsida</taxon>
        <taxon>eudicotyledons</taxon>
        <taxon>Gunneridae</taxon>
        <taxon>Pentapetalae</taxon>
        <taxon>rosids</taxon>
        <taxon>malvids</taxon>
        <taxon>Malvales</taxon>
        <taxon>Malvaceae</taxon>
        <taxon>Malvoideae</taxon>
        <taxon>Hibiscus</taxon>
    </lineage>
</organism>
<dbReference type="EMBL" id="BSYR01000002">
    <property type="protein sequence ID" value="GMI63825.1"/>
    <property type="molecule type" value="Genomic_DNA"/>
</dbReference>
<sequence length="126" mass="14358">MEFFVWLLVNLRQSNFAANAPTDWSILFGSMLWLIWKQRNRVVFDHLNVGHASLVEANRRLVQECSMTRSYHARLSRVPRSMNLGRVTWQLPTAGWCKLNSDGARCQLDGRVACGGVIRDGPRTLG</sequence>
<proteinExistence type="predicted"/>
<reference evidence="1" key="1">
    <citation type="submission" date="2023-05" db="EMBL/GenBank/DDBJ databases">
        <title>Genome and transcriptome analyses reveal genes involved in the formation of fine ridges on petal epidermal cells in Hibiscus trionum.</title>
        <authorList>
            <person name="Koshimizu S."/>
            <person name="Masuda S."/>
            <person name="Ishii T."/>
            <person name="Shirasu K."/>
            <person name="Hoshino A."/>
            <person name="Arita M."/>
        </authorList>
    </citation>
    <scope>NUCLEOTIDE SEQUENCE</scope>
    <source>
        <strain evidence="1">Hamamatsu line</strain>
    </source>
</reference>
<keyword evidence="2" id="KW-1185">Reference proteome</keyword>
<comment type="caution">
    <text evidence="1">The sequence shown here is derived from an EMBL/GenBank/DDBJ whole genome shotgun (WGS) entry which is preliminary data.</text>
</comment>
<evidence type="ECO:0000313" key="2">
    <source>
        <dbReference type="Proteomes" id="UP001165190"/>
    </source>
</evidence>
<evidence type="ECO:0000313" key="1">
    <source>
        <dbReference type="EMBL" id="GMI63825.1"/>
    </source>
</evidence>
<dbReference type="AlphaFoldDB" id="A0A9W7GQE6"/>
<dbReference type="Proteomes" id="UP001165190">
    <property type="component" value="Unassembled WGS sequence"/>
</dbReference>
<protein>
    <recommendedName>
        <fullName evidence="3">RNase H type-1 domain-containing protein</fullName>
    </recommendedName>
</protein>
<gene>
    <name evidence="1" type="ORF">HRI_000051800</name>
</gene>
<dbReference type="OrthoDB" id="1002501at2759"/>
<name>A0A9W7GQE6_HIBTR</name>
<accession>A0A9W7GQE6</accession>